<dbReference type="PANTHER" id="PTHR37422">
    <property type="entry name" value="TEICHURONIC ACID BIOSYNTHESIS PROTEIN TUAE"/>
    <property type="match status" value="1"/>
</dbReference>
<dbReference type="InterPro" id="IPR007016">
    <property type="entry name" value="O-antigen_ligase-rel_domated"/>
</dbReference>
<feature type="transmembrane region" description="Helical" evidence="5">
    <location>
        <begin position="251"/>
        <end position="269"/>
    </location>
</feature>
<feature type="transmembrane region" description="Helical" evidence="5">
    <location>
        <begin position="327"/>
        <end position="346"/>
    </location>
</feature>
<evidence type="ECO:0000256" key="5">
    <source>
        <dbReference type="SAM" id="Phobius"/>
    </source>
</evidence>
<dbReference type="Pfam" id="PF04932">
    <property type="entry name" value="Wzy_C"/>
    <property type="match status" value="1"/>
</dbReference>
<evidence type="ECO:0000313" key="7">
    <source>
        <dbReference type="EMBL" id="KAA0970570.1"/>
    </source>
</evidence>
<dbReference type="EMBL" id="VTWH01000002">
    <property type="protein sequence ID" value="KAA0970570.1"/>
    <property type="molecule type" value="Genomic_DNA"/>
</dbReference>
<keyword evidence="8" id="KW-1185">Reference proteome</keyword>
<feature type="transmembrane region" description="Helical" evidence="5">
    <location>
        <begin position="411"/>
        <end position="435"/>
    </location>
</feature>
<feature type="transmembrane region" description="Helical" evidence="5">
    <location>
        <begin position="276"/>
        <end position="292"/>
    </location>
</feature>
<feature type="transmembrane region" description="Helical" evidence="5">
    <location>
        <begin position="442"/>
        <end position="463"/>
    </location>
</feature>
<evidence type="ECO:0000256" key="3">
    <source>
        <dbReference type="ARBA" id="ARBA00022989"/>
    </source>
</evidence>
<organism evidence="7 8">
    <name type="scientific">Aureimonas fodinaquatilis</name>
    <dbReference type="NCBI Taxonomy" id="2565783"/>
    <lineage>
        <taxon>Bacteria</taxon>
        <taxon>Pseudomonadati</taxon>
        <taxon>Pseudomonadota</taxon>
        <taxon>Alphaproteobacteria</taxon>
        <taxon>Hyphomicrobiales</taxon>
        <taxon>Aurantimonadaceae</taxon>
        <taxon>Aureimonas</taxon>
    </lineage>
</organism>
<feature type="transmembrane region" description="Helical" evidence="5">
    <location>
        <begin position="469"/>
        <end position="489"/>
    </location>
</feature>
<sequence>MGEAIVAVIYISIGSMALYFAAGRIAKDVVDKKTLNIWIASWISATAVLFLIPNFFAFAGFLVLIAIITRKVLPAGQNIYLYIILSFLAPTFVVSMPGFAGINGLLDLTAQRVLAMAFLLPAIPAALRMPVSDRLRLVDKLVILFVFLVSVLYYRHYEATATDMVRRAISHTLDIWVPYFVFSRLVSLADIRKAYFAFIIAAIPLPIIGFLEFSRTWRMYNLVAESWGIPLLQSYLFRDGMLRAAGPAVEAIAYGFVCMVAMGCMLAFLAKGQRNLFSLGLLGALTMGLIISLSRGPWVGAAVMVVVFVVARPKAVSNTMRATIGGLLLLVPVLMSPLGGKIIRFLPFVGTVENNNVDYRQQLFDNSVAIIQRHPFFGSANFLTEPEMLAMRQGQGIIDVVNTYLAIALEYGYVTLAAFIGIFVLISFALFKLALKDDEAGFLARICLTIYAGILLTIVTVSSVSFIPYIYWTFAGIGVALVRAAALNIQPVANTAAPSGPRKMQVIGPDAWARPTAFSGTQKQTSNLKLVRNANDR</sequence>
<keyword evidence="2 5" id="KW-0812">Transmembrane</keyword>
<feature type="transmembrane region" description="Helical" evidence="5">
    <location>
        <begin position="298"/>
        <end position="315"/>
    </location>
</feature>
<accession>A0A5B0DYD6</accession>
<reference evidence="7 8" key="1">
    <citation type="submission" date="2019-08" db="EMBL/GenBank/DDBJ databases">
        <title>Aureimonas fodiniaquatilis sp. nov., isolated from a coal mine wastewater.</title>
        <authorList>
            <person name="Kim W."/>
        </authorList>
    </citation>
    <scope>NUCLEOTIDE SEQUENCE [LARGE SCALE GENOMIC DNA]</scope>
    <source>
        <strain evidence="7 8">CAU 1482</strain>
    </source>
</reference>
<evidence type="ECO:0000256" key="1">
    <source>
        <dbReference type="ARBA" id="ARBA00004141"/>
    </source>
</evidence>
<dbReference type="InterPro" id="IPR051533">
    <property type="entry name" value="WaaL-like"/>
</dbReference>
<gene>
    <name evidence="7" type="ORF">FPY71_08710</name>
</gene>
<dbReference type="RefSeq" id="WP_149299666.1">
    <property type="nucleotide sequence ID" value="NZ_VTWH01000002.1"/>
</dbReference>
<keyword evidence="3 5" id="KW-1133">Transmembrane helix</keyword>
<evidence type="ECO:0000259" key="6">
    <source>
        <dbReference type="Pfam" id="PF04932"/>
    </source>
</evidence>
<protein>
    <recommendedName>
        <fullName evidence="6">O-antigen ligase-related domain-containing protein</fullName>
    </recommendedName>
</protein>
<evidence type="ECO:0000313" key="8">
    <source>
        <dbReference type="Proteomes" id="UP000324738"/>
    </source>
</evidence>
<feature type="transmembrane region" description="Helical" evidence="5">
    <location>
        <begin position="7"/>
        <end position="26"/>
    </location>
</feature>
<feature type="transmembrane region" description="Helical" evidence="5">
    <location>
        <begin position="38"/>
        <end position="67"/>
    </location>
</feature>
<dbReference type="OrthoDB" id="7522192at2"/>
<name>A0A5B0DYD6_9HYPH</name>
<comment type="caution">
    <text evidence="7">The sequence shown here is derived from an EMBL/GenBank/DDBJ whole genome shotgun (WGS) entry which is preliminary data.</text>
</comment>
<dbReference type="PANTHER" id="PTHR37422:SF13">
    <property type="entry name" value="LIPOPOLYSACCHARIDE BIOSYNTHESIS PROTEIN PA4999-RELATED"/>
    <property type="match status" value="1"/>
</dbReference>
<evidence type="ECO:0000256" key="2">
    <source>
        <dbReference type="ARBA" id="ARBA00022692"/>
    </source>
</evidence>
<keyword evidence="4 5" id="KW-0472">Membrane</keyword>
<proteinExistence type="predicted"/>
<dbReference type="AlphaFoldDB" id="A0A5B0DYD6"/>
<evidence type="ECO:0000256" key="4">
    <source>
        <dbReference type="ARBA" id="ARBA00023136"/>
    </source>
</evidence>
<feature type="transmembrane region" description="Helical" evidence="5">
    <location>
        <begin position="194"/>
        <end position="213"/>
    </location>
</feature>
<comment type="subcellular location">
    <subcellularLocation>
        <location evidence="1">Membrane</location>
        <topology evidence="1">Multi-pass membrane protein</topology>
    </subcellularLocation>
</comment>
<feature type="domain" description="O-antigen ligase-related" evidence="6">
    <location>
        <begin position="284"/>
        <end position="420"/>
    </location>
</feature>
<dbReference type="Proteomes" id="UP000324738">
    <property type="component" value="Unassembled WGS sequence"/>
</dbReference>
<feature type="transmembrane region" description="Helical" evidence="5">
    <location>
        <begin position="79"/>
        <end position="102"/>
    </location>
</feature>
<feature type="transmembrane region" description="Helical" evidence="5">
    <location>
        <begin position="137"/>
        <end position="156"/>
    </location>
</feature>
<feature type="transmembrane region" description="Helical" evidence="5">
    <location>
        <begin position="108"/>
        <end position="125"/>
    </location>
</feature>
<dbReference type="GO" id="GO:0016020">
    <property type="term" value="C:membrane"/>
    <property type="evidence" value="ECO:0007669"/>
    <property type="project" value="UniProtKB-SubCell"/>
</dbReference>